<dbReference type="GeneID" id="41964339"/>
<dbReference type="PANTHER" id="PTHR12652:SF25">
    <property type="entry name" value="MICROBODY (PEROXISOME) PROLIFERATION PROTEIN PEROXIN 11C (EUROFUNG)"/>
    <property type="match status" value="1"/>
</dbReference>
<keyword evidence="2" id="KW-1185">Reference proteome</keyword>
<name>A0A6P8ASQ6_PYRGI</name>
<dbReference type="AlphaFoldDB" id="A0A6P8ASQ6"/>
<evidence type="ECO:0000313" key="2">
    <source>
        <dbReference type="Proteomes" id="UP000515153"/>
    </source>
</evidence>
<reference evidence="3" key="1">
    <citation type="journal article" date="2019" name="Mol. Biol. Evol.">
        <title>Blast fungal genomes show frequent chromosomal changes, gene gains and losses, and effector gene turnover.</title>
        <authorList>
            <person name="Gomez Luciano L.B."/>
            <person name="Jason Tsai I."/>
            <person name="Chuma I."/>
            <person name="Tosa Y."/>
            <person name="Chen Y.H."/>
            <person name="Li J.Y."/>
            <person name="Li M.Y."/>
            <person name="Jade Lu M.Y."/>
            <person name="Nakayashiki H."/>
            <person name="Li W.H."/>
        </authorList>
    </citation>
    <scope>NUCLEOTIDE SEQUENCE</scope>
    <source>
        <strain evidence="3">NI907</strain>
    </source>
</reference>
<proteinExistence type="predicted"/>
<feature type="region of interest" description="Disordered" evidence="1">
    <location>
        <begin position="1"/>
        <end position="26"/>
    </location>
</feature>
<protein>
    <recommendedName>
        <fullName evidence="4">Peroxin 11C</fullName>
    </recommendedName>
</protein>
<reference evidence="3" key="2">
    <citation type="submission" date="2019-10" db="EMBL/GenBank/DDBJ databases">
        <authorList>
            <consortium name="NCBI Genome Project"/>
        </authorList>
    </citation>
    <scope>NUCLEOTIDE SEQUENCE</scope>
    <source>
        <strain evidence="3">NI907</strain>
    </source>
</reference>
<dbReference type="KEGG" id="pgri:PgNI_09447"/>
<accession>A0A6P8ASQ6</accession>
<dbReference type="Proteomes" id="UP000515153">
    <property type="component" value="Unplaced"/>
</dbReference>
<dbReference type="RefSeq" id="XP_030977920.1">
    <property type="nucleotide sequence ID" value="XM_031129431.1"/>
</dbReference>
<sequence length="322" mass="34137">MTSSAEITSLPTGEPVPSSTPPANTKKAAVPLSATLAAAPANVDAFLSHLHRCLQTPTGIDCVLQFVCYTSRLSAATLTILGSNALRRSAKDIALLVLSLPSQQSAVLLTSSSAAASPKTAASALALLVASRLRALGGLLAEARVAHRLWGLLGMYFWARRLIAASIQARRARQQQSSSSEKDVAGSTNQQASSSAVVALQWAQLLSCAGFQLLENVAFLSSKGVLGWPPAEQAKLARWSSRFWGVFVGMEIGRLAFEATKGAEVRTTEWKKTMTRYVAWSPVIMHWGSEGGLLSELGVGMLGCIPSVIQMRDLWQSTATSA</sequence>
<dbReference type="OrthoDB" id="10005898at2759"/>
<organism evidence="2 3">
    <name type="scientific">Pyricularia grisea</name>
    <name type="common">Crabgrass-specific blast fungus</name>
    <name type="synonym">Magnaporthe grisea</name>
    <dbReference type="NCBI Taxonomy" id="148305"/>
    <lineage>
        <taxon>Eukaryota</taxon>
        <taxon>Fungi</taxon>
        <taxon>Dikarya</taxon>
        <taxon>Ascomycota</taxon>
        <taxon>Pezizomycotina</taxon>
        <taxon>Sordariomycetes</taxon>
        <taxon>Sordariomycetidae</taxon>
        <taxon>Magnaporthales</taxon>
        <taxon>Pyriculariaceae</taxon>
        <taxon>Pyricularia</taxon>
    </lineage>
</organism>
<evidence type="ECO:0000256" key="1">
    <source>
        <dbReference type="SAM" id="MobiDB-lite"/>
    </source>
</evidence>
<evidence type="ECO:0000313" key="3">
    <source>
        <dbReference type="RefSeq" id="XP_030977920.1"/>
    </source>
</evidence>
<gene>
    <name evidence="3" type="ORF">PgNI_09447</name>
</gene>
<feature type="compositionally biased region" description="Polar residues" evidence="1">
    <location>
        <begin position="1"/>
        <end position="11"/>
    </location>
</feature>
<dbReference type="PANTHER" id="PTHR12652">
    <property type="entry name" value="PEROXISOMAL BIOGENESIS FACTOR 11"/>
    <property type="match status" value="1"/>
</dbReference>
<evidence type="ECO:0008006" key="4">
    <source>
        <dbReference type="Google" id="ProtNLM"/>
    </source>
</evidence>
<reference evidence="3" key="3">
    <citation type="submission" date="2025-08" db="UniProtKB">
        <authorList>
            <consortium name="RefSeq"/>
        </authorList>
    </citation>
    <scope>IDENTIFICATION</scope>
    <source>
        <strain evidence="3">NI907</strain>
    </source>
</reference>